<gene>
    <name evidence="2" type="ORF">METZ01_LOCUS76681</name>
</gene>
<dbReference type="PROSITE" id="PS01162">
    <property type="entry name" value="QOR_ZETA_CRYSTAL"/>
    <property type="match status" value="1"/>
</dbReference>
<feature type="domain" description="Enoyl reductase (ER)" evidence="1">
    <location>
        <begin position="15"/>
        <end position="323"/>
    </location>
</feature>
<reference evidence="2" key="1">
    <citation type="submission" date="2018-05" db="EMBL/GenBank/DDBJ databases">
        <authorList>
            <person name="Lanie J.A."/>
            <person name="Ng W.-L."/>
            <person name="Kazmierczak K.M."/>
            <person name="Andrzejewski T.M."/>
            <person name="Davidsen T.M."/>
            <person name="Wayne K.J."/>
            <person name="Tettelin H."/>
            <person name="Glass J.I."/>
            <person name="Rusch D."/>
            <person name="Podicherti R."/>
            <person name="Tsui H.-C.T."/>
            <person name="Winkler M.E."/>
        </authorList>
    </citation>
    <scope>NUCLEOTIDE SEQUENCE</scope>
</reference>
<organism evidence="2">
    <name type="scientific">marine metagenome</name>
    <dbReference type="NCBI Taxonomy" id="408172"/>
    <lineage>
        <taxon>unclassified sequences</taxon>
        <taxon>metagenomes</taxon>
        <taxon>ecological metagenomes</taxon>
    </lineage>
</organism>
<dbReference type="AlphaFoldDB" id="A0A381U8W6"/>
<dbReference type="PANTHER" id="PTHR43677">
    <property type="entry name" value="SHORT-CHAIN DEHYDROGENASE/REDUCTASE"/>
    <property type="match status" value="1"/>
</dbReference>
<dbReference type="InterPro" id="IPR002364">
    <property type="entry name" value="Quin_OxRdtase/zeta-crystal_CS"/>
</dbReference>
<dbReference type="Pfam" id="PF08240">
    <property type="entry name" value="ADH_N"/>
    <property type="match status" value="1"/>
</dbReference>
<dbReference type="EMBL" id="UINC01005833">
    <property type="protein sequence ID" value="SVA23827.1"/>
    <property type="molecule type" value="Genomic_DNA"/>
</dbReference>
<evidence type="ECO:0000313" key="2">
    <source>
        <dbReference type="EMBL" id="SVA23827.1"/>
    </source>
</evidence>
<dbReference type="GO" id="GO:0008270">
    <property type="term" value="F:zinc ion binding"/>
    <property type="evidence" value="ECO:0007669"/>
    <property type="project" value="InterPro"/>
</dbReference>
<protein>
    <recommendedName>
        <fullName evidence="1">Enoyl reductase (ER) domain-containing protein</fullName>
    </recommendedName>
</protein>
<dbReference type="SUPFAM" id="SSF51735">
    <property type="entry name" value="NAD(P)-binding Rossmann-fold domains"/>
    <property type="match status" value="1"/>
</dbReference>
<dbReference type="InterPro" id="IPR036291">
    <property type="entry name" value="NAD(P)-bd_dom_sf"/>
</dbReference>
<dbReference type="InterPro" id="IPR020843">
    <property type="entry name" value="ER"/>
</dbReference>
<dbReference type="InterPro" id="IPR051397">
    <property type="entry name" value="Zn-ADH-like_protein"/>
</dbReference>
<accession>A0A381U8W6</accession>
<dbReference type="InterPro" id="IPR013154">
    <property type="entry name" value="ADH-like_N"/>
</dbReference>
<evidence type="ECO:0000259" key="1">
    <source>
        <dbReference type="SMART" id="SM00829"/>
    </source>
</evidence>
<name>A0A381U8W6_9ZZZZ</name>
<dbReference type="Pfam" id="PF00107">
    <property type="entry name" value="ADH_zinc_N"/>
    <property type="match status" value="1"/>
</dbReference>
<dbReference type="Gene3D" id="3.90.180.10">
    <property type="entry name" value="Medium-chain alcohol dehydrogenases, catalytic domain"/>
    <property type="match status" value="1"/>
</dbReference>
<dbReference type="InterPro" id="IPR013149">
    <property type="entry name" value="ADH-like_C"/>
</dbReference>
<dbReference type="InterPro" id="IPR011032">
    <property type="entry name" value="GroES-like_sf"/>
</dbReference>
<dbReference type="Gene3D" id="3.40.50.720">
    <property type="entry name" value="NAD(P)-binding Rossmann-like Domain"/>
    <property type="match status" value="1"/>
</dbReference>
<dbReference type="PANTHER" id="PTHR43677:SF4">
    <property type="entry name" value="QUINONE OXIDOREDUCTASE-LIKE PROTEIN 2"/>
    <property type="match status" value="1"/>
</dbReference>
<dbReference type="SUPFAM" id="SSF50129">
    <property type="entry name" value="GroES-like"/>
    <property type="match status" value="1"/>
</dbReference>
<sequence>VKETTAAWQAPEALGLKELILASHATPQPAAGELVVEVYGAAVNFSDLLMINNQYQVRPDRPFTPGQELSGIVMATGTDCTHAVGERVVSKVLWGAFAEHAIVRDDMAMTVPENCDLVDAAAMPVVATTAVVALTESTQVQAGETVLVHAGAGGVGLASVQVARALGATVIATAGSPEKCTIAAKWGAHHVINYRKDDFVPLVKALTDGAGVDVIVDSVGGEIGVQSLRCLAWQGRLLIVGFASGEIQNLPSNRLLLKGASAIGVYWSHDVDLPTVRRAEKRMRKLWEDGLVQPVVDRRQGLKAVPQALEDLAERRTWGKVVVVLRSEDK</sequence>
<dbReference type="CDD" id="cd08241">
    <property type="entry name" value="QOR1"/>
    <property type="match status" value="1"/>
</dbReference>
<proteinExistence type="predicted"/>
<dbReference type="SMART" id="SM00829">
    <property type="entry name" value="PKS_ER"/>
    <property type="match status" value="1"/>
</dbReference>
<dbReference type="GO" id="GO:0016491">
    <property type="term" value="F:oxidoreductase activity"/>
    <property type="evidence" value="ECO:0007669"/>
    <property type="project" value="InterPro"/>
</dbReference>
<feature type="non-terminal residue" evidence="2">
    <location>
        <position position="1"/>
    </location>
</feature>